<evidence type="ECO:0000313" key="1">
    <source>
        <dbReference type="EMBL" id="ABG52025.1"/>
    </source>
</evidence>
<dbReference type="HOGENOM" id="CLU_973007_0_0_3"/>
<evidence type="ECO:0008006" key="2">
    <source>
        <dbReference type="Google" id="ProtNLM"/>
    </source>
</evidence>
<dbReference type="eggNOG" id="COG0500">
    <property type="taxonomic scope" value="Bacteria"/>
</dbReference>
<dbReference type="AlphaFoldDB" id="Q110P9"/>
<dbReference type="SUPFAM" id="SSF53335">
    <property type="entry name" value="S-adenosyl-L-methionine-dependent methyltransferases"/>
    <property type="match status" value="1"/>
</dbReference>
<dbReference type="EMBL" id="CP000393">
    <property type="protein sequence ID" value="ABG52025.1"/>
    <property type="molecule type" value="Genomic_DNA"/>
</dbReference>
<name>Q110P9_TRIEI</name>
<dbReference type="STRING" id="203124.Tery_2851"/>
<dbReference type="Pfam" id="PF13489">
    <property type="entry name" value="Methyltransf_23"/>
    <property type="match status" value="1"/>
</dbReference>
<dbReference type="Gene3D" id="3.40.50.150">
    <property type="entry name" value="Vaccinia Virus protein VP39"/>
    <property type="match status" value="1"/>
</dbReference>
<accession>Q110P9</accession>
<gene>
    <name evidence="1" type="ordered locus">Tery_2851</name>
</gene>
<organism evidence="1">
    <name type="scientific">Trichodesmium erythraeum (strain IMS101)</name>
    <dbReference type="NCBI Taxonomy" id="203124"/>
    <lineage>
        <taxon>Bacteria</taxon>
        <taxon>Bacillati</taxon>
        <taxon>Cyanobacteriota</taxon>
        <taxon>Cyanophyceae</taxon>
        <taxon>Oscillatoriophycideae</taxon>
        <taxon>Oscillatoriales</taxon>
        <taxon>Microcoleaceae</taxon>
        <taxon>Trichodesmium</taxon>
    </lineage>
</organism>
<dbReference type="InterPro" id="IPR029063">
    <property type="entry name" value="SAM-dependent_MTases_sf"/>
</dbReference>
<dbReference type="OrthoDB" id="517750at2"/>
<reference evidence="1" key="1">
    <citation type="submission" date="2006-06" db="EMBL/GenBank/DDBJ databases">
        <title>Complete sequence of Trichodesmium erythraeum IMS101.</title>
        <authorList>
            <consortium name="US DOE Joint Genome Institute"/>
            <person name="Copeland A."/>
            <person name="Lucas S."/>
            <person name="Lapidus A."/>
            <person name="Barry K."/>
            <person name="Detter J.C."/>
            <person name="Glavina del Rio T."/>
            <person name="Hammon N."/>
            <person name="Israni S."/>
            <person name="Dalin E."/>
            <person name="Tice H."/>
            <person name="Pitluck S."/>
            <person name="Kiss H."/>
            <person name="Munk A.C."/>
            <person name="Brettin T."/>
            <person name="Bruce D."/>
            <person name="Han C."/>
            <person name="Tapia R."/>
            <person name="Gilna P."/>
            <person name="Schmutz J."/>
            <person name="Larimer F."/>
            <person name="Land M."/>
            <person name="Hauser L."/>
            <person name="Kyrpides N."/>
            <person name="Kim E."/>
            <person name="Richardson P."/>
        </authorList>
    </citation>
    <scope>NUCLEOTIDE SEQUENCE [LARGE SCALE GENOMIC DNA]</scope>
    <source>
        <strain evidence="1">IMS101</strain>
    </source>
</reference>
<dbReference type="RefSeq" id="WP_011612386.1">
    <property type="nucleotide sequence ID" value="NC_008312.1"/>
</dbReference>
<dbReference type="KEGG" id="ter:Tery_2851"/>
<protein>
    <recommendedName>
        <fullName evidence="2">Methyltransferase type 11</fullName>
    </recommendedName>
</protein>
<sequence>MQKIKRNNIEVFKKCIEQSSNHMSCFFTETLVRLLLSYVPMLDYITKYNIQPRKAGSFGSGSCSHEVFLSQAFPNMQMFCFDKSSKYIPKYNWNYILENNNIEFVDVDLDHYEWSNLQSKFDYTFSIQTLEHIEDYQSALVNLSSCVMPGGYIYVDTPHYSEKDEQESSDYLVNERKRQWDKHKHYHLGFSRKRMIDRLGNLGFEIIDSGYYSYHEGDTELLKIIRSSGIYAKVKAEPLLAIFISYLLQNILSKYEVKYRNIFDTIDEAMNQNRVASAIRILARKI</sequence>
<proteinExistence type="predicted"/>
<dbReference type="PANTHER" id="PTHR43861">
    <property type="entry name" value="TRANS-ACONITATE 2-METHYLTRANSFERASE-RELATED"/>
    <property type="match status" value="1"/>
</dbReference>